<dbReference type="EMBL" id="JAUSZI010000002">
    <property type="protein sequence ID" value="MDQ1033086.1"/>
    <property type="molecule type" value="Genomic_DNA"/>
</dbReference>
<evidence type="ECO:0000313" key="4">
    <source>
        <dbReference type="EMBL" id="MDQ1033086.1"/>
    </source>
</evidence>
<dbReference type="InterPro" id="IPR002347">
    <property type="entry name" value="SDR_fam"/>
</dbReference>
<comment type="caution">
    <text evidence="4">The sequence shown here is derived from an EMBL/GenBank/DDBJ whole genome shotgun (WGS) entry which is preliminary data.</text>
</comment>
<accession>A0ABU0TDQ5</accession>
<keyword evidence="2" id="KW-0560">Oxidoreductase</keyword>
<proteinExistence type="inferred from homology"/>
<dbReference type="SMART" id="SM00822">
    <property type="entry name" value="PKS_KR"/>
    <property type="match status" value="1"/>
</dbReference>
<dbReference type="Gene3D" id="3.40.50.720">
    <property type="entry name" value="NAD(P)-binding Rossmann-like Domain"/>
    <property type="match status" value="1"/>
</dbReference>
<evidence type="ECO:0000256" key="2">
    <source>
        <dbReference type="ARBA" id="ARBA00023002"/>
    </source>
</evidence>
<dbReference type="SUPFAM" id="SSF51735">
    <property type="entry name" value="NAD(P)-binding Rossmann-fold domains"/>
    <property type="match status" value="1"/>
</dbReference>
<keyword evidence="5" id="KW-1185">Reference proteome</keyword>
<evidence type="ECO:0000259" key="3">
    <source>
        <dbReference type="SMART" id="SM00822"/>
    </source>
</evidence>
<dbReference type="Proteomes" id="UP001230328">
    <property type="component" value="Unassembled WGS sequence"/>
</dbReference>
<dbReference type="InterPro" id="IPR057326">
    <property type="entry name" value="KR_dom"/>
</dbReference>
<name>A0ABU0TDQ5_9ACTN</name>
<evidence type="ECO:0000313" key="5">
    <source>
        <dbReference type="Proteomes" id="UP001230328"/>
    </source>
</evidence>
<dbReference type="RefSeq" id="WP_307530208.1">
    <property type="nucleotide sequence ID" value="NZ_JAUSZI010000002.1"/>
</dbReference>
<reference evidence="4 5" key="1">
    <citation type="submission" date="2023-07" db="EMBL/GenBank/DDBJ databases">
        <title>Comparative genomics of wheat-associated soil bacteria to identify genetic determinants of phenazine resistance.</title>
        <authorList>
            <person name="Mouncey N."/>
        </authorList>
    </citation>
    <scope>NUCLEOTIDE SEQUENCE [LARGE SCALE GENOMIC DNA]</scope>
    <source>
        <strain evidence="4 5">V2I4</strain>
    </source>
</reference>
<dbReference type="PRINTS" id="PR00080">
    <property type="entry name" value="SDRFAMILY"/>
</dbReference>
<gene>
    <name evidence="4" type="ORF">QF035_010668</name>
</gene>
<protein>
    <submittedName>
        <fullName evidence="4">NAD(P)-dependent dehydrogenase (Short-subunit alcohol dehydrogenase family)</fullName>
    </submittedName>
</protein>
<sequence>MSSSAIGLITGGSRGLGRATALKLAEAGVDVIITYRSGKDEAASLVAAVEALGCRAVAFHLDTTDFGAFAAFVKSVRQELDARWGRDTFDFLVNNAGSAARTPLGETSEEAFDLMVNVHLKGVVFLTQALLPLLTDGGRIVNVSTALTRTVNETMSVYAAVKSAVDTYSLYLAKELGSRRISVNTIAPGPVGTDFGGGAIRDDVQFREVIAGQAALGRVGEPDDIAGAIAALLEPGTGWITAQRIEVSGGMRL</sequence>
<dbReference type="PANTHER" id="PTHR43639:SF1">
    <property type="entry name" value="SHORT-CHAIN DEHYDROGENASE_REDUCTASE FAMILY PROTEIN"/>
    <property type="match status" value="1"/>
</dbReference>
<feature type="domain" description="Ketoreductase" evidence="3">
    <location>
        <begin position="5"/>
        <end position="189"/>
    </location>
</feature>
<evidence type="ECO:0000256" key="1">
    <source>
        <dbReference type="ARBA" id="ARBA00006484"/>
    </source>
</evidence>
<dbReference type="PRINTS" id="PR00081">
    <property type="entry name" value="GDHRDH"/>
</dbReference>
<organism evidence="4 5">
    <name type="scientific">Streptomyces umbrinus</name>
    <dbReference type="NCBI Taxonomy" id="67370"/>
    <lineage>
        <taxon>Bacteria</taxon>
        <taxon>Bacillati</taxon>
        <taxon>Actinomycetota</taxon>
        <taxon>Actinomycetes</taxon>
        <taxon>Kitasatosporales</taxon>
        <taxon>Streptomycetaceae</taxon>
        <taxon>Streptomyces</taxon>
        <taxon>Streptomyces phaeochromogenes group</taxon>
    </lineage>
</organism>
<dbReference type="PANTHER" id="PTHR43639">
    <property type="entry name" value="OXIDOREDUCTASE, SHORT-CHAIN DEHYDROGENASE/REDUCTASE FAMILY (AFU_ORTHOLOGUE AFUA_5G02870)"/>
    <property type="match status" value="1"/>
</dbReference>
<dbReference type="Pfam" id="PF13561">
    <property type="entry name" value="adh_short_C2"/>
    <property type="match status" value="1"/>
</dbReference>
<comment type="similarity">
    <text evidence="1">Belongs to the short-chain dehydrogenases/reductases (SDR) family.</text>
</comment>
<dbReference type="InterPro" id="IPR036291">
    <property type="entry name" value="NAD(P)-bd_dom_sf"/>
</dbReference>